<protein>
    <submittedName>
        <fullName evidence="2">Uncharacterized protein</fullName>
    </submittedName>
</protein>
<dbReference type="RefSeq" id="WP_111490510.1">
    <property type="nucleotide sequence ID" value="NZ_CP031264.1"/>
</dbReference>
<evidence type="ECO:0000256" key="1">
    <source>
        <dbReference type="SAM" id="MobiDB-lite"/>
    </source>
</evidence>
<accession>A0A345SZQ2</accession>
<sequence length="113" mass="12544">MTSTDITEEGEPRFVRLHIELVAQITDVEALKAAALQQVQNDEYMDDDERAQAVEAVEIDPSGSLAHFVDPLKLLGEVPGIELAQATWESAHTEFDPENEDWDLYESGDAADE</sequence>
<evidence type="ECO:0000313" key="2">
    <source>
        <dbReference type="EMBL" id="AXI79207.1"/>
    </source>
</evidence>
<organism evidence="2 3">
    <name type="scientific">Peterkaempfera bronchialis</name>
    <dbReference type="NCBI Taxonomy" id="2126346"/>
    <lineage>
        <taxon>Bacteria</taxon>
        <taxon>Bacillati</taxon>
        <taxon>Actinomycetota</taxon>
        <taxon>Actinomycetes</taxon>
        <taxon>Kitasatosporales</taxon>
        <taxon>Streptomycetaceae</taxon>
        <taxon>Peterkaempfera</taxon>
    </lineage>
</organism>
<keyword evidence="3" id="KW-1185">Reference proteome</keyword>
<dbReference type="Proteomes" id="UP000249340">
    <property type="component" value="Chromosome"/>
</dbReference>
<proteinExistence type="predicted"/>
<gene>
    <name evidence="2" type="ORF">C7M71_019115</name>
</gene>
<reference evidence="3" key="1">
    <citation type="submission" date="2018-07" db="EMBL/GenBank/DDBJ databases">
        <title>Streptacidiphilus bronchialis DSM 106435 chromosome.</title>
        <authorList>
            <person name="Batra D."/>
            <person name="Gulvik C.A."/>
        </authorList>
    </citation>
    <scope>NUCLEOTIDE SEQUENCE [LARGE SCALE GENOMIC DNA]</scope>
    <source>
        <strain evidence="3">DSM 106435</strain>
    </source>
</reference>
<name>A0A345SZQ2_9ACTN</name>
<dbReference type="KEGG" id="stri:C7M71_019115"/>
<dbReference type="OrthoDB" id="3854400at2"/>
<evidence type="ECO:0000313" key="3">
    <source>
        <dbReference type="Proteomes" id="UP000249340"/>
    </source>
</evidence>
<feature type="compositionally biased region" description="Acidic residues" evidence="1">
    <location>
        <begin position="96"/>
        <end position="113"/>
    </location>
</feature>
<feature type="region of interest" description="Disordered" evidence="1">
    <location>
        <begin position="91"/>
        <end position="113"/>
    </location>
</feature>
<dbReference type="AlphaFoldDB" id="A0A345SZQ2"/>
<dbReference type="EMBL" id="CP031264">
    <property type="protein sequence ID" value="AXI79207.1"/>
    <property type="molecule type" value="Genomic_DNA"/>
</dbReference>